<evidence type="ECO:0000256" key="1">
    <source>
        <dbReference type="ARBA" id="ARBA00022450"/>
    </source>
</evidence>
<dbReference type="InterPro" id="IPR036736">
    <property type="entry name" value="ACP-like_sf"/>
</dbReference>
<reference evidence="7" key="1">
    <citation type="journal article" date="2019" name="Int. J. Syst. Evol. Microbiol.">
        <title>The Global Catalogue of Microorganisms (GCM) 10K type strain sequencing project: providing services to taxonomists for standard genome sequencing and annotation.</title>
        <authorList>
            <consortium name="The Broad Institute Genomics Platform"/>
            <consortium name="The Broad Institute Genome Sequencing Center for Infectious Disease"/>
            <person name="Wu L."/>
            <person name="Ma J."/>
        </authorList>
    </citation>
    <scope>NUCLEOTIDE SEQUENCE [LARGE SCALE GENOMIC DNA]</scope>
    <source>
        <strain evidence="7">CGMCC 1.12778</strain>
    </source>
</reference>
<feature type="transmembrane region" description="Helical" evidence="4">
    <location>
        <begin position="443"/>
        <end position="461"/>
    </location>
</feature>
<keyword evidence="2" id="KW-0597">Phosphoprotein</keyword>
<feature type="transmembrane region" description="Helical" evidence="4">
    <location>
        <begin position="492"/>
        <end position="511"/>
    </location>
</feature>
<dbReference type="InterPro" id="IPR006162">
    <property type="entry name" value="Ppantetheine_attach_site"/>
</dbReference>
<evidence type="ECO:0000256" key="2">
    <source>
        <dbReference type="ARBA" id="ARBA00022553"/>
    </source>
</evidence>
<evidence type="ECO:0000256" key="3">
    <source>
        <dbReference type="SAM" id="MobiDB-lite"/>
    </source>
</evidence>
<evidence type="ECO:0000313" key="6">
    <source>
        <dbReference type="EMBL" id="GGI03029.1"/>
    </source>
</evidence>
<feature type="compositionally biased region" description="Polar residues" evidence="3">
    <location>
        <begin position="146"/>
        <end position="155"/>
    </location>
</feature>
<evidence type="ECO:0000256" key="4">
    <source>
        <dbReference type="SAM" id="Phobius"/>
    </source>
</evidence>
<feature type="region of interest" description="Disordered" evidence="3">
    <location>
        <begin position="128"/>
        <end position="155"/>
    </location>
</feature>
<feature type="transmembrane region" description="Helical" evidence="4">
    <location>
        <begin position="243"/>
        <end position="260"/>
    </location>
</feature>
<feature type="transmembrane region" description="Helical" evidence="4">
    <location>
        <begin position="340"/>
        <end position="364"/>
    </location>
</feature>
<dbReference type="Pfam" id="PF00550">
    <property type="entry name" value="PP-binding"/>
    <property type="match status" value="1"/>
</dbReference>
<feature type="transmembrane region" description="Helical" evidence="4">
    <location>
        <begin position="371"/>
        <end position="388"/>
    </location>
</feature>
<dbReference type="EMBL" id="BMFW01000057">
    <property type="protein sequence ID" value="GGI03029.1"/>
    <property type="molecule type" value="Genomic_DNA"/>
</dbReference>
<dbReference type="PANTHER" id="PTHR44394:SF1">
    <property type="entry name" value="BETA-ALANINE-ACTIVATING ENZYME"/>
    <property type="match status" value="1"/>
</dbReference>
<dbReference type="SUPFAM" id="SSF56801">
    <property type="entry name" value="Acetyl-CoA synthetase-like"/>
    <property type="match status" value="1"/>
</dbReference>
<dbReference type="PROSITE" id="PS00012">
    <property type="entry name" value="PHOSPHOPANTETHEINE"/>
    <property type="match status" value="1"/>
</dbReference>
<keyword evidence="1" id="KW-0596">Phosphopantetheine</keyword>
<proteinExistence type="predicted"/>
<sequence length="531" mass="57650">MPRTITELRTGDLARKNASGLYEVVGRRSRFVKIVGLRVDLGQVERILTDLGVAAASTGTDDRLVVAVEGENDTQLLSKILAQGVGLPGTALSLCAVKELPRLGSGKLDYPAVTALVADRTQVTGLLSDASAQGRAPAETPDLASTGPSDDSPASTPAIVIVKQIFRDALEIAEVEDSDTFVSLGGDSLSFVAASVRLEQVLGQLPPDWHVTPVSRLKPSSKPNSQPRRPGIKGTMAPIDTSIVLRAVGIVFIISTHVGLFEWQGMAHVLIAAAGYNFARFQLSGQRRPRLRRQLASIGRIALPAMAFIAFAYLVTDRYSLANIVLLNAVLGPVEVTTQWHFWFIEDIVYILLAMTALLAIPWIDRTERRFPFLYPLMLFGAGLLTRYEIVEPGVPHTIPALWLFALGWTVARSRTLLQRPLVSVLAVVTIPGFFDGDVHRESTMMAGILLLTWLPALPVPRAVARPAALLAGASMHIYLVHWLVYPPLADINRPLAAAGSLIAGIGYWALCNRITSVHRRIRKDLSRSQS</sequence>
<dbReference type="Proteomes" id="UP000643279">
    <property type="component" value="Unassembled WGS sequence"/>
</dbReference>
<gene>
    <name evidence="6" type="ORF">GCM10007170_46090</name>
</gene>
<accession>A0ABQ2B2T8</accession>
<organism evidence="6 7">
    <name type="scientific">Arthrobacter liuii</name>
    <dbReference type="NCBI Taxonomy" id="1476996"/>
    <lineage>
        <taxon>Bacteria</taxon>
        <taxon>Bacillati</taxon>
        <taxon>Actinomycetota</taxon>
        <taxon>Actinomycetes</taxon>
        <taxon>Micrococcales</taxon>
        <taxon>Micrococcaceae</taxon>
        <taxon>Arthrobacter</taxon>
    </lineage>
</organism>
<dbReference type="InterPro" id="IPR052091">
    <property type="entry name" value="Beta-ala_Activ/Resist"/>
</dbReference>
<keyword evidence="7" id="KW-1185">Reference proteome</keyword>
<keyword evidence="4" id="KW-0812">Transmembrane</keyword>
<keyword evidence="4" id="KW-1133">Transmembrane helix</keyword>
<feature type="domain" description="Carrier" evidence="5">
    <location>
        <begin position="162"/>
        <end position="207"/>
    </location>
</feature>
<protein>
    <recommendedName>
        <fullName evidence="5">Carrier domain-containing protein</fullName>
    </recommendedName>
</protein>
<dbReference type="Gene3D" id="1.10.1200.10">
    <property type="entry name" value="ACP-like"/>
    <property type="match status" value="1"/>
</dbReference>
<evidence type="ECO:0000313" key="7">
    <source>
        <dbReference type="Proteomes" id="UP000643279"/>
    </source>
</evidence>
<keyword evidence="4" id="KW-0472">Membrane</keyword>
<dbReference type="InterPro" id="IPR009081">
    <property type="entry name" value="PP-bd_ACP"/>
</dbReference>
<feature type="region of interest" description="Disordered" evidence="3">
    <location>
        <begin position="213"/>
        <end position="233"/>
    </location>
</feature>
<feature type="transmembrane region" description="Helical" evidence="4">
    <location>
        <begin position="295"/>
        <end position="315"/>
    </location>
</feature>
<feature type="transmembrane region" description="Helical" evidence="4">
    <location>
        <begin position="468"/>
        <end position="486"/>
    </location>
</feature>
<feature type="transmembrane region" description="Helical" evidence="4">
    <location>
        <begin position="266"/>
        <end position="283"/>
    </location>
</feature>
<comment type="caution">
    <text evidence="6">The sequence shown here is derived from an EMBL/GenBank/DDBJ whole genome shotgun (WGS) entry which is preliminary data.</text>
</comment>
<name>A0ABQ2B2T8_9MICC</name>
<evidence type="ECO:0000259" key="5">
    <source>
        <dbReference type="Pfam" id="PF00550"/>
    </source>
</evidence>
<dbReference type="SUPFAM" id="SSF47336">
    <property type="entry name" value="ACP-like"/>
    <property type="match status" value="1"/>
</dbReference>
<dbReference type="PANTHER" id="PTHR44394">
    <property type="entry name" value="BETA-ALANINE-ACTIVATING ENZYME"/>
    <property type="match status" value="1"/>
</dbReference>